<keyword evidence="2" id="KW-0472">Membrane</keyword>
<dbReference type="Proteomes" id="UP000186588">
    <property type="component" value="Unassembled WGS sequence"/>
</dbReference>
<dbReference type="RefSeq" id="WP_094750623.1">
    <property type="nucleotide sequence ID" value="NZ_BDDX01000004.1"/>
</dbReference>
<comment type="caution">
    <text evidence="3">The sequence shown here is derived from an EMBL/GenBank/DDBJ whole genome shotgun (WGS) entry which is preliminary data.</text>
</comment>
<accession>A0A1L8CGT4</accession>
<dbReference type="AlphaFoldDB" id="A0A1L8CGT4"/>
<evidence type="ECO:0000256" key="1">
    <source>
        <dbReference type="SAM" id="Coils"/>
    </source>
</evidence>
<keyword evidence="2" id="KW-1133">Transmembrane helix</keyword>
<gene>
    <name evidence="3" type="ORF">FF306_00490</name>
</gene>
<keyword evidence="2" id="KW-0812">Transmembrane</keyword>
<organism evidence="3 4">
    <name type="scientific">Apilactobacillus kunkeei</name>
    <dbReference type="NCBI Taxonomy" id="148814"/>
    <lineage>
        <taxon>Bacteria</taxon>
        <taxon>Bacillati</taxon>
        <taxon>Bacillota</taxon>
        <taxon>Bacilli</taxon>
        <taxon>Lactobacillales</taxon>
        <taxon>Lactobacillaceae</taxon>
        <taxon>Apilactobacillus</taxon>
    </lineage>
</organism>
<protein>
    <submittedName>
        <fullName evidence="3">Uncharacterized protein</fullName>
    </submittedName>
</protein>
<evidence type="ECO:0000313" key="3">
    <source>
        <dbReference type="EMBL" id="GAT90392.1"/>
    </source>
</evidence>
<name>A0A1L8CGT4_9LACO</name>
<evidence type="ECO:0000313" key="4">
    <source>
        <dbReference type="Proteomes" id="UP000186588"/>
    </source>
</evidence>
<feature type="transmembrane region" description="Helical" evidence="2">
    <location>
        <begin position="6"/>
        <end position="36"/>
    </location>
</feature>
<reference evidence="3 4" key="1">
    <citation type="journal article" date="2016" name="Syst. Appl. Microbiol.">
        <title>Genomic characterization of a fructophilic bee symbiont Lactobacillus kunkeei reveals its niche-specific adaptation.</title>
        <authorList>
            <person name="Maeno S."/>
            <person name="Tanizawa Y."/>
            <person name="Kanesaki Y."/>
            <person name="Kubota E."/>
            <person name="Kumar H."/>
            <person name="Dicks L."/>
            <person name="Salminen S."/>
            <person name="Nakagawa J."/>
            <person name="Arita M."/>
            <person name="Endo A."/>
        </authorList>
    </citation>
    <scope>NUCLEOTIDE SEQUENCE [LARGE SCALE GENOMIC DNA]</scope>
    <source>
        <strain evidence="3 4">FF30-6</strain>
    </source>
</reference>
<feature type="coiled-coil region" evidence="1">
    <location>
        <begin position="52"/>
        <end position="95"/>
    </location>
</feature>
<keyword evidence="1" id="KW-0175">Coiled coil</keyword>
<proteinExistence type="predicted"/>
<dbReference type="EMBL" id="BDDX01000004">
    <property type="protein sequence ID" value="GAT90392.1"/>
    <property type="molecule type" value="Genomic_DNA"/>
</dbReference>
<evidence type="ECO:0000256" key="2">
    <source>
        <dbReference type="SAM" id="Phobius"/>
    </source>
</evidence>
<sequence length="95" mass="11435">MGYIIVALLAMGVFLGFGYVIVYGCLFIVWLISLFFDRDERRRANEETKRSTERFRQMTQQLKAENEEMRQRTELLKAENQRKREEIARNQNKNQ</sequence>